<feature type="domain" description="SCP" evidence="3">
    <location>
        <begin position="17"/>
        <end position="159"/>
    </location>
</feature>
<dbReference type="SUPFAM" id="SSF57184">
    <property type="entry name" value="Growth factor receptor domain"/>
    <property type="match status" value="1"/>
</dbReference>
<evidence type="ECO:0000256" key="2">
    <source>
        <dbReference type="ARBA" id="ARBA00023265"/>
    </source>
</evidence>
<dbReference type="InterPro" id="IPR014044">
    <property type="entry name" value="CAP_dom"/>
</dbReference>
<dbReference type="Gene3D" id="3.40.33.10">
    <property type="entry name" value="CAP"/>
    <property type="match status" value="2"/>
</dbReference>
<keyword evidence="5" id="KW-1185">Reference proteome</keyword>
<evidence type="ECO:0000313" key="4">
    <source>
        <dbReference type="EMBL" id="KAI3428029.1"/>
    </source>
</evidence>
<gene>
    <name evidence="4" type="ORF">D9Q98_006415</name>
</gene>
<dbReference type="OrthoDB" id="515390at2759"/>
<comment type="function">
    <text evidence="1">Probably involved in the defense reaction of plants against pathogens.</text>
</comment>
<dbReference type="InterPro" id="IPR001283">
    <property type="entry name" value="CRISP-related"/>
</dbReference>
<dbReference type="SMART" id="SM00198">
    <property type="entry name" value="SCP"/>
    <property type="match status" value="2"/>
</dbReference>
<dbReference type="InterPro" id="IPR035940">
    <property type="entry name" value="CAP_sf"/>
</dbReference>
<reference evidence="4" key="1">
    <citation type="journal article" date="2019" name="Plant J.">
        <title>Chlorella vulgaris genome assembly and annotation reveals the molecular basis for metabolic acclimation to high light conditions.</title>
        <authorList>
            <person name="Cecchin M."/>
            <person name="Marcolungo L."/>
            <person name="Rossato M."/>
            <person name="Girolomoni L."/>
            <person name="Cosentino E."/>
            <person name="Cuine S."/>
            <person name="Li-Beisson Y."/>
            <person name="Delledonne M."/>
            <person name="Ballottari M."/>
        </authorList>
    </citation>
    <scope>NUCLEOTIDE SEQUENCE</scope>
    <source>
        <strain evidence="4">211/11P</strain>
    </source>
</reference>
<dbReference type="InterPro" id="IPR002413">
    <property type="entry name" value="V5_allergen-like"/>
</dbReference>
<reference evidence="4" key="2">
    <citation type="submission" date="2020-11" db="EMBL/GenBank/DDBJ databases">
        <authorList>
            <person name="Cecchin M."/>
            <person name="Marcolungo L."/>
            <person name="Rossato M."/>
            <person name="Girolomoni L."/>
            <person name="Cosentino E."/>
            <person name="Cuine S."/>
            <person name="Li-Beisson Y."/>
            <person name="Delledonne M."/>
            <person name="Ballottari M."/>
        </authorList>
    </citation>
    <scope>NUCLEOTIDE SEQUENCE</scope>
    <source>
        <strain evidence="4">211/11P</strain>
        <tissue evidence="4">Whole cell</tissue>
    </source>
</reference>
<evidence type="ECO:0000259" key="3">
    <source>
        <dbReference type="SMART" id="SM00198"/>
    </source>
</evidence>
<evidence type="ECO:0000256" key="1">
    <source>
        <dbReference type="ARBA" id="ARBA00003143"/>
    </source>
</evidence>
<name>A0A9D4TKB5_CHLVU</name>
<dbReference type="PANTHER" id="PTHR10334">
    <property type="entry name" value="CYSTEINE-RICH SECRETORY PROTEIN-RELATED"/>
    <property type="match status" value="1"/>
</dbReference>
<evidence type="ECO:0000313" key="5">
    <source>
        <dbReference type="Proteomes" id="UP001055712"/>
    </source>
</evidence>
<feature type="domain" description="SCP" evidence="3">
    <location>
        <begin position="261"/>
        <end position="398"/>
    </location>
</feature>
<proteinExistence type="predicted"/>
<protein>
    <recommendedName>
        <fullName evidence="3">SCP domain-containing protein</fullName>
    </recommendedName>
</protein>
<keyword evidence="2" id="KW-0611">Plant defense</keyword>
<dbReference type="SUPFAM" id="SSF55797">
    <property type="entry name" value="PR-1-like"/>
    <property type="match status" value="2"/>
</dbReference>
<dbReference type="PRINTS" id="PR00838">
    <property type="entry name" value="V5ALLERGEN"/>
</dbReference>
<accession>A0A9D4TKB5</accession>
<dbReference type="EMBL" id="SIDB01000009">
    <property type="protein sequence ID" value="KAI3428029.1"/>
    <property type="molecule type" value="Genomic_DNA"/>
</dbReference>
<dbReference type="PRINTS" id="PR00837">
    <property type="entry name" value="V5TPXLIKE"/>
</dbReference>
<comment type="caution">
    <text evidence="4">The sequence shown here is derived from an EMBL/GenBank/DDBJ whole genome shotgun (WGS) entry which is preliminary data.</text>
</comment>
<sequence length="555" mass="58434">MPITSAALTTSKCVSPTGPKGVLTVLNQIRAKFNAPPVKWNAALASASQQHANKCRWEHSLDAGENIFFTYGYQYPIDGLDACAYADKTWASQAASYNFKDPGVSRDGGQTHHFTQLVWRETSQVGCGVARCPNLANSGTDQPSDFVVCQYLDSGNWLGYDGSYKLYDDNVARTDCMVQTGDDWCDTCTSSTCNSCYQRAVNTGVPDGTPPIRLEKTSGKCVSKCPPSVANCASGCTAAGACATDVPTQASLGTACTTPPTAANGVLTLTNALRKRHGSPPLKWNAAMASKAADRAGQCAYFNSAKATSNNNELIFRTKGLAYPQGRLDACGFATRDWYNQATSYNFASPATSTDGGITSGFSQLVWKGTKQMGCGIATCSGVEIVVCQYDPPGNAGGAHGRSTNVKRSTCQAATGDLWCGGCTAGSSPKCTACMSRSLYSGGGPKDLISLHAATKKCISKCPAGAANSANCAACTASGACFQCRSGWKMNAAKRCLVLDCDQRYGSECDTCTGSQCSKCSAGFQLNASLTGCIKAKRRKAALVRRQPRKIRHLA</sequence>
<dbReference type="InterPro" id="IPR009030">
    <property type="entry name" value="Growth_fac_rcpt_cys_sf"/>
</dbReference>
<organism evidence="4 5">
    <name type="scientific">Chlorella vulgaris</name>
    <name type="common">Green alga</name>
    <dbReference type="NCBI Taxonomy" id="3077"/>
    <lineage>
        <taxon>Eukaryota</taxon>
        <taxon>Viridiplantae</taxon>
        <taxon>Chlorophyta</taxon>
        <taxon>core chlorophytes</taxon>
        <taxon>Trebouxiophyceae</taxon>
        <taxon>Chlorellales</taxon>
        <taxon>Chlorellaceae</taxon>
        <taxon>Chlorella clade</taxon>
        <taxon>Chlorella</taxon>
    </lineage>
</organism>
<dbReference type="Pfam" id="PF00188">
    <property type="entry name" value="CAP"/>
    <property type="match status" value="2"/>
</dbReference>
<dbReference type="Proteomes" id="UP001055712">
    <property type="component" value="Unassembled WGS sequence"/>
</dbReference>
<dbReference type="AlphaFoldDB" id="A0A9D4TKB5"/>
<keyword evidence="2" id="KW-0568">Pathogenesis-related protein</keyword>